<dbReference type="PANTHER" id="PTHR43768">
    <property type="entry name" value="TREHALOSE 6-PHOSPHATE PHOSPHATASE"/>
    <property type="match status" value="1"/>
</dbReference>
<dbReference type="InterPro" id="IPR003337">
    <property type="entry name" value="Trehalose_PPase"/>
</dbReference>
<dbReference type="GO" id="GO:0046872">
    <property type="term" value="F:metal ion binding"/>
    <property type="evidence" value="ECO:0007669"/>
    <property type="project" value="UniProtKB-KW"/>
</dbReference>
<comment type="catalytic activity">
    <reaction evidence="4">
        <text>alpha,alpha-trehalose 6-phosphate + H2O = alpha,alpha-trehalose + phosphate</text>
        <dbReference type="Rhea" id="RHEA:23420"/>
        <dbReference type="ChEBI" id="CHEBI:15377"/>
        <dbReference type="ChEBI" id="CHEBI:16551"/>
        <dbReference type="ChEBI" id="CHEBI:43474"/>
        <dbReference type="ChEBI" id="CHEBI:58429"/>
        <dbReference type="EC" id="3.1.3.12"/>
    </reaction>
</comment>
<keyword evidence="4" id="KW-0460">Magnesium</keyword>
<dbReference type="AlphaFoldDB" id="A0A7K4FPF7"/>
<evidence type="ECO:0000256" key="4">
    <source>
        <dbReference type="RuleBase" id="RU361117"/>
    </source>
</evidence>
<evidence type="ECO:0000256" key="2">
    <source>
        <dbReference type="ARBA" id="ARBA00008770"/>
    </source>
</evidence>
<evidence type="ECO:0000256" key="3">
    <source>
        <dbReference type="ARBA" id="ARBA00022801"/>
    </source>
</evidence>
<accession>A0A7K4FPF7</accession>
<reference evidence="5 6" key="1">
    <citation type="submission" date="2020-05" db="EMBL/GenBank/DDBJ databases">
        <authorList>
            <person name="Zhang R."/>
        </authorList>
    </citation>
    <scope>NUCLEOTIDE SEQUENCE [LARGE SCALE GENOMIC DNA]</scope>
    <source>
        <strain evidence="5 6">DSM 28986</strain>
    </source>
</reference>
<dbReference type="NCBIfam" id="TIGR00685">
    <property type="entry name" value="T6PP"/>
    <property type="match status" value="1"/>
</dbReference>
<dbReference type="GeneID" id="84217078"/>
<dbReference type="GO" id="GO:0004805">
    <property type="term" value="F:trehalose-phosphatase activity"/>
    <property type="evidence" value="ECO:0007669"/>
    <property type="project" value="UniProtKB-EC"/>
</dbReference>
<evidence type="ECO:0000313" key="5">
    <source>
        <dbReference type="EMBL" id="NOL59987.1"/>
    </source>
</evidence>
<dbReference type="EMBL" id="JABGBP010000130">
    <property type="protein sequence ID" value="NOL59987.1"/>
    <property type="molecule type" value="Genomic_DNA"/>
</dbReference>
<name>A0A7K4FPF7_9ARCH</name>
<proteinExistence type="inferred from homology"/>
<comment type="similarity">
    <text evidence="2 4">Belongs to the trehalose phosphatase family.</text>
</comment>
<comment type="function">
    <text evidence="4">Removes the phosphate from trehalose 6-phosphate to produce free trehalose.</text>
</comment>
<dbReference type="Gene3D" id="3.40.50.1000">
    <property type="entry name" value="HAD superfamily/HAD-like"/>
    <property type="match status" value="1"/>
</dbReference>
<keyword evidence="3 4" id="KW-0378">Hydrolase</keyword>
<evidence type="ECO:0000256" key="1">
    <source>
        <dbReference type="ARBA" id="ARBA00005199"/>
    </source>
</evidence>
<comment type="cofactor">
    <cofactor evidence="4">
        <name>Mg(2+)</name>
        <dbReference type="ChEBI" id="CHEBI:18420"/>
    </cofactor>
</comment>
<keyword evidence="4" id="KW-0479">Metal-binding</keyword>
<dbReference type="PANTHER" id="PTHR43768:SF3">
    <property type="entry name" value="TREHALOSE 6-PHOSPHATE PHOSPHATASE"/>
    <property type="match status" value="1"/>
</dbReference>
<dbReference type="NCBIfam" id="TIGR01484">
    <property type="entry name" value="HAD-SF-IIB"/>
    <property type="match status" value="1"/>
</dbReference>
<evidence type="ECO:0000313" key="6">
    <source>
        <dbReference type="Proteomes" id="UP000546917"/>
    </source>
</evidence>
<dbReference type="EC" id="3.1.3.12" evidence="4"/>
<dbReference type="Gene3D" id="3.30.70.1020">
    <property type="entry name" value="Trehalose-6-phosphate phosphatase related protein, domain 2"/>
    <property type="match status" value="1"/>
</dbReference>
<dbReference type="Pfam" id="PF02358">
    <property type="entry name" value="Trehalose_PPase"/>
    <property type="match status" value="1"/>
</dbReference>
<dbReference type="SUPFAM" id="SSF56784">
    <property type="entry name" value="HAD-like"/>
    <property type="match status" value="1"/>
</dbReference>
<gene>
    <name evidence="5" type="primary">otsB</name>
    <name evidence="5" type="ORF">HLB00_03955</name>
</gene>
<sequence>MYQENKIIHRIEKIISMEPQLFLDYDGTLVPIIKNPEINQADYDLLKLISHLDSRFEMYIVTGREVSDIIRFLGEYNIIGLHGSVFHIDGQTINIPEFAPYVELFNQIYQNTVYIQEKFHGLRIYNKTGSILFHMGNIKNQRSRETVHKIINFLAFRYNIELYTGIDIIELRIPHINKGTAIKQIRNLNRPAIIIGDDRTDEDSFIANQDAITIKIGDGDTHARFAIPYERVRPLLWELLKIL</sequence>
<comment type="caution">
    <text evidence="5">The sequence shown here is derived from an EMBL/GenBank/DDBJ whole genome shotgun (WGS) entry which is preliminary data.</text>
</comment>
<protein>
    <recommendedName>
        <fullName evidence="4">Trehalose 6-phosphate phosphatase</fullName>
        <ecNumber evidence="4">3.1.3.12</ecNumber>
    </recommendedName>
</protein>
<dbReference type="InterPro" id="IPR023214">
    <property type="entry name" value="HAD_sf"/>
</dbReference>
<dbReference type="InterPro" id="IPR044651">
    <property type="entry name" value="OTSB-like"/>
</dbReference>
<dbReference type="GO" id="GO:0005992">
    <property type="term" value="P:trehalose biosynthetic process"/>
    <property type="evidence" value="ECO:0007669"/>
    <property type="project" value="UniProtKB-UniPathway"/>
</dbReference>
<organism evidence="5 6">
    <name type="scientific">Ferroplasma acidiphilum</name>
    <dbReference type="NCBI Taxonomy" id="74969"/>
    <lineage>
        <taxon>Archaea</taxon>
        <taxon>Methanobacteriati</taxon>
        <taxon>Thermoplasmatota</taxon>
        <taxon>Thermoplasmata</taxon>
        <taxon>Thermoplasmatales</taxon>
        <taxon>Ferroplasmaceae</taxon>
        <taxon>Ferroplasma</taxon>
    </lineage>
</organism>
<dbReference type="UniPathway" id="UPA00299"/>
<dbReference type="Proteomes" id="UP000546917">
    <property type="component" value="Unassembled WGS sequence"/>
</dbReference>
<dbReference type="RefSeq" id="WP_171481472.1">
    <property type="nucleotide sequence ID" value="NZ_CP133600.1"/>
</dbReference>
<dbReference type="InterPro" id="IPR036412">
    <property type="entry name" value="HAD-like_sf"/>
</dbReference>
<comment type="pathway">
    <text evidence="1 4">Glycan biosynthesis; trehalose biosynthesis.</text>
</comment>
<dbReference type="InterPro" id="IPR006379">
    <property type="entry name" value="HAD-SF_hydro_IIB"/>
</dbReference>